<proteinExistence type="predicted"/>
<name>A0A2B7WEQ3_9EURO</name>
<organism evidence="2 4">
    <name type="scientific">Helicocarpus griseus UAMH5409</name>
    <dbReference type="NCBI Taxonomy" id="1447875"/>
    <lineage>
        <taxon>Eukaryota</taxon>
        <taxon>Fungi</taxon>
        <taxon>Dikarya</taxon>
        <taxon>Ascomycota</taxon>
        <taxon>Pezizomycotina</taxon>
        <taxon>Eurotiomycetes</taxon>
        <taxon>Eurotiomycetidae</taxon>
        <taxon>Onygenales</taxon>
        <taxon>Ajellomycetaceae</taxon>
        <taxon>Helicocarpus</taxon>
    </lineage>
</organism>
<reference evidence="2 4" key="1">
    <citation type="submission" date="2017-10" db="EMBL/GenBank/DDBJ databases">
        <title>Comparative genomics in systemic dimorphic fungi from Ajellomycetaceae.</title>
        <authorList>
            <person name="Munoz J.F."/>
            <person name="Mcewen J.G."/>
            <person name="Clay O.K."/>
            <person name="Cuomo C.A."/>
        </authorList>
    </citation>
    <scope>NUCLEOTIDE SEQUENCE [LARGE SCALE GENOMIC DNA]</scope>
    <source>
        <strain evidence="2 4">UAMH5409</strain>
    </source>
</reference>
<evidence type="ECO:0000313" key="3">
    <source>
        <dbReference type="EMBL" id="PGG95164.1"/>
    </source>
</evidence>
<dbReference type="Proteomes" id="UP000223968">
    <property type="component" value="Unassembled WGS sequence"/>
</dbReference>
<protein>
    <recommendedName>
        <fullName evidence="5">Protein kinase domain-containing protein</fullName>
    </recommendedName>
</protein>
<sequence length="248" mass="27587">MSSQPSSSLMAERCEQTGLPSVEYGKAGSQDAAQLSWPKKRAPTPEPATYRKRMCGPVKDLVLEEASKSEKSLRDTFVVRHESPWETFSKVYACELAGPFNVALPRVRPSRLVAIRTFQGLDVFILHDKLSISLEHLVACEAYPNEIEVAAALAQILDGLVYLINQRVKHTRLSSPNILVARAGEVKIAGLEGCLQLPAGSVPQYSKPLGVITMELMQKYEKEGRNMRRRMVKLVWMIPNIEVATPMP</sequence>
<feature type="region of interest" description="Disordered" evidence="1">
    <location>
        <begin position="20"/>
        <end position="50"/>
    </location>
</feature>
<dbReference type="EMBL" id="PDNB01000387">
    <property type="protein sequence ID" value="PGG95164.1"/>
    <property type="molecule type" value="Genomic_DNA"/>
</dbReference>
<dbReference type="Gene3D" id="1.10.510.10">
    <property type="entry name" value="Transferase(Phosphotransferase) domain 1"/>
    <property type="match status" value="1"/>
</dbReference>
<dbReference type="STRING" id="1447875.A0A2B7WEQ3"/>
<dbReference type="EMBL" id="PDNB01000425">
    <property type="protein sequence ID" value="PGG95059.1"/>
    <property type="molecule type" value="Genomic_DNA"/>
</dbReference>
<comment type="caution">
    <text evidence="2">The sequence shown here is derived from an EMBL/GenBank/DDBJ whole genome shotgun (WGS) entry which is preliminary data.</text>
</comment>
<gene>
    <name evidence="3" type="ORF">AJ79_10218</name>
    <name evidence="2" type="ORF">AJ79_10294</name>
</gene>
<evidence type="ECO:0000256" key="1">
    <source>
        <dbReference type="SAM" id="MobiDB-lite"/>
    </source>
</evidence>
<dbReference type="AlphaFoldDB" id="A0A2B7WEQ3"/>
<evidence type="ECO:0000313" key="2">
    <source>
        <dbReference type="EMBL" id="PGG95059.1"/>
    </source>
</evidence>
<dbReference type="InterPro" id="IPR011009">
    <property type="entry name" value="Kinase-like_dom_sf"/>
</dbReference>
<evidence type="ECO:0008006" key="5">
    <source>
        <dbReference type="Google" id="ProtNLM"/>
    </source>
</evidence>
<accession>A0A2B7WEQ3</accession>
<dbReference type="SUPFAM" id="SSF56112">
    <property type="entry name" value="Protein kinase-like (PK-like)"/>
    <property type="match status" value="1"/>
</dbReference>
<dbReference type="OrthoDB" id="4188688at2759"/>
<evidence type="ECO:0000313" key="4">
    <source>
        <dbReference type="Proteomes" id="UP000223968"/>
    </source>
</evidence>
<keyword evidence="4" id="KW-1185">Reference proteome</keyword>